<reference evidence="3 4" key="1">
    <citation type="journal article" date="2008" name="Nature">
        <title>The genome of the choanoflagellate Monosiga brevicollis and the origin of metazoans.</title>
        <authorList>
            <consortium name="JGI Sequencing"/>
            <person name="King N."/>
            <person name="Westbrook M.J."/>
            <person name="Young S.L."/>
            <person name="Kuo A."/>
            <person name="Abedin M."/>
            <person name="Chapman J."/>
            <person name="Fairclough S."/>
            <person name="Hellsten U."/>
            <person name="Isogai Y."/>
            <person name="Letunic I."/>
            <person name="Marr M."/>
            <person name="Pincus D."/>
            <person name="Putnam N."/>
            <person name="Rokas A."/>
            <person name="Wright K.J."/>
            <person name="Zuzow R."/>
            <person name="Dirks W."/>
            <person name="Good M."/>
            <person name="Goodstein D."/>
            <person name="Lemons D."/>
            <person name="Li W."/>
            <person name="Lyons J.B."/>
            <person name="Morris A."/>
            <person name="Nichols S."/>
            <person name="Richter D.J."/>
            <person name="Salamov A."/>
            <person name="Bork P."/>
            <person name="Lim W.A."/>
            <person name="Manning G."/>
            <person name="Miller W.T."/>
            <person name="McGinnis W."/>
            <person name="Shapiro H."/>
            <person name="Tjian R."/>
            <person name="Grigoriev I.V."/>
            <person name="Rokhsar D."/>
        </authorList>
    </citation>
    <scope>NUCLEOTIDE SEQUENCE [LARGE SCALE GENOMIC DNA]</scope>
    <source>
        <strain evidence="4">MX1 / ATCC 50154</strain>
    </source>
</reference>
<name>A9UW57_MONBE</name>
<proteinExistence type="predicted"/>
<organism evidence="3 4">
    <name type="scientific">Monosiga brevicollis</name>
    <name type="common">Choanoflagellate</name>
    <dbReference type="NCBI Taxonomy" id="81824"/>
    <lineage>
        <taxon>Eukaryota</taxon>
        <taxon>Choanoflagellata</taxon>
        <taxon>Craspedida</taxon>
        <taxon>Salpingoecidae</taxon>
        <taxon>Monosiga</taxon>
    </lineage>
</organism>
<keyword evidence="4" id="KW-1185">Reference proteome</keyword>
<dbReference type="RefSeq" id="XP_001744555.1">
    <property type="nucleotide sequence ID" value="XM_001744503.1"/>
</dbReference>
<keyword evidence="1" id="KW-0175">Coiled coil</keyword>
<gene>
    <name evidence="3" type="ORF">MONBRDRAFT_24352</name>
</gene>
<evidence type="ECO:0000313" key="3">
    <source>
        <dbReference type="EMBL" id="EDQ90504.1"/>
    </source>
</evidence>
<protein>
    <submittedName>
        <fullName evidence="3">Uncharacterized protein</fullName>
    </submittedName>
</protein>
<dbReference type="GeneID" id="5889976"/>
<evidence type="ECO:0000313" key="4">
    <source>
        <dbReference type="Proteomes" id="UP000001357"/>
    </source>
</evidence>
<dbReference type="AlphaFoldDB" id="A9UW57"/>
<sequence length="320" mass="36143">MAGQSWEAHESVPALETLHHDLLRFRREHAELQHALQRVIAENEELYATMAEHLATREELAQAREQAEWEEGHGLDDAAADVVEEVECLRGHAEVHEAALRHLQQGYRLAKQQAEHEHQLRMAREAELGEMRTIKQSFQLELGRALQVVTQLERALQSSRDRHRERDAEEQLLRQTLTQAQAQCRNSSRDAKPVPHDSVPAKGEAKPEAAAAQSHGPLLPSPDDPAVLKRRLADLEQSLELERERSSATRARELARVMQASQEREHALQQQIATHTQEIQLLKVGFGSLQQPQPIATFSCRPLPTPLTVIFMALLFVDSG</sequence>
<dbReference type="InParanoid" id="A9UW57"/>
<dbReference type="Proteomes" id="UP000001357">
    <property type="component" value="Unassembled WGS sequence"/>
</dbReference>
<dbReference type="KEGG" id="mbr:MONBRDRAFT_24352"/>
<accession>A9UW57</accession>
<feature type="region of interest" description="Disordered" evidence="2">
    <location>
        <begin position="179"/>
        <end position="225"/>
    </location>
</feature>
<evidence type="ECO:0000256" key="1">
    <source>
        <dbReference type="SAM" id="Coils"/>
    </source>
</evidence>
<dbReference type="EMBL" id="CH991547">
    <property type="protein sequence ID" value="EDQ90504.1"/>
    <property type="molecule type" value="Genomic_DNA"/>
</dbReference>
<evidence type="ECO:0000256" key="2">
    <source>
        <dbReference type="SAM" id="MobiDB-lite"/>
    </source>
</evidence>
<feature type="coiled-coil region" evidence="1">
    <location>
        <begin position="22"/>
        <end position="70"/>
    </location>
</feature>